<evidence type="ECO:0000313" key="2">
    <source>
        <dbReference type="Proteomes" id="UP000694414"/>
    </source>
</evidence>
<evidence type="ECO:0000313" key="1">
    <source>
        <dbReference type="Ensembl" id="ENSPSMP00000018435.1"/>
    </source>
</evidence>
<dbReference type="Proteomes" id="UP000694414">
    <property type="component" value="Unplaced"/>
</dbReference>
<reference evidence="1" key="2">
    <citation type="submission" date="2025-09" db="UniProtKB">
        <authorList>
            <consortium name="Ensembl"/>
        </authorList>
    </citation>
    <scope>IDENTIFICATION</scope>
</reference>
<dbReference type="PRINTS" id="PR02045">
    <property type="entry name" value="F138DOMAIN"/>
</dbReference>
<keyword evidence="2" id="KW-1185">Reference proteome</keyword>
<dbReference type="AlphaFoldDB" id="A0A8C8ZGE3"/>
<name>A0A8C8ZGE3_PROSS</name>
<organism evidence="1 2">
    <name type="scientific">Prolemur simus</name>
    <name type="common">Greater bamboo lemur</name>
    <name type="synonym">Hapalemur simus</name>
    <dbReference type="NCBI Taxonomy" id="1328070"/>
    <lineage>
        <taxon>Eukaryota</taxon>
        <taxon>Metazoa</taxon>
        <taxon>Chordata</taxon>
        <taxon>Craniata</taxon>
        <taxon>Vertebrata</taxon>
        <taxon>Euteleostomi</taxon>
        <taxon>Mammalia</taxon>
        <taxon>Eutheria</taxon>
        <taxon>Euarchontoglires</taxon>
        <taxon>Primates</taxon>
        <taxon>Strepsirrhini</taxon>
        <taxon>Lemuriformes</taxon>
        <taxon>Lemuridae</taxon>
        <taxon>Prolemur</taxon>
    </lineage>
</organism>
<protein>
    <submittedName>
        <fullName evidence="1">Uncharacterized protein</fullName>
    </submittedName>
</protein>
<proteinExistence type="predicted"/>
<dbReference type="GeneTree" id="ENSGT01020000231814"/>
<reference evidence="1" key="1">
    <citation type="submission" date="2025-08" db="UniProtKB">
        <authorList>
            <consortium name="Ensembl"/>
        </authorList>
    </citation>
    <scope>IDENTIFICATION</scope>
</reference>
<accession>A0A8C8ZGE3</accession>
<sequence>MGLQIQWAQQGLAQAGLELLTSSDPPASASQSARITGVSHRARPILALLVTENLLCVDQELSLVWSIKGKQGNMQPSKYCQER</sequence>
<dbReference type="Ensembl" id="ENSPSMT00000021391.1">
    <property type="protein sequence ID" value="ENSPSMP00000018435.1"/>
    <property type="gene ID" value="ENSPSMG00000013077.1"/>
</dbReference>